<proteinExistence type="predicted"/>
<organism evidence="1 2">
    <name type="scientific">Diversispora epigaea</name>
    <dbReference type="NCBI Taxonomy" id="1348612"/>
    <lineage>
        <taxon>Eukaryota</taxon>
        <taxon>Fungi</taxon>
        <taxon>Fungi incertae sedis</taxon>
        <taxon>Mucoromycota</taxon>
        <taxon>Glomeromycotina</taxon>
        <taxon>Glomeromycetes</taxon>
        <taxon>Diversisporales</taxon>
        <taxon>Diversisporaceae</taxon>
        <taxon>Diversispora</taxon>
    </lineage>
</organism>
<evidence type="ECO:0000313" key="1">
    <source>
        <dbReference type="EMBL" id="RHZ60968.1"/>
    </source>
</evidence>
<protein>
    <submittedName>
        <fullName evidence="1">Uncharacterized protein</fullName>
    </submittedName>
</protein>
<comment type="caution">
    <text evidence="1">The sequence shown here is derived from an EMBL/GenBank/DDBJ whole genome shotgun (WGS) entry which is preliminary data.</text>
</comment>
<sequence length="50" mass="5775">MDMRQKCSCWNVGAVNNTVSEYCYDNGTFFCDHEKAFELFKKVAENEANS</sequence>
<dbReference type="AlphaFoldDB" id="A0A397HG09"/>
<gene>
    <name evidence="1" type="ORF">Glove_350g42</name>
</gene>
<evidence type="ECO:0000313" key="2">
    <source>
        <dbReference type="Proteomes" id="UP000266861"/>
    </source>
</evidence>
<keyword evidence="2" id="KW-1185">Reference proteome</keyword>
<reference evidence="1 2" key="1">
    <citation type="submission" date="2018-08" db="EMBL/GenBank/DDBJ databases">
        <title>Genome and evolution of the arbuscular mycorrhizal fungus Diversispora epigaea (formerly Glomus versiforme) and its bacterial endosymbionts.</title>
        <authorList>
            <person name="Sun X."/>
            <person name="Fei Z."/>
            <person name="Harrison M."/>
        </authorList>
    </citation>
    <scope>NUCLEOTIDE SEQUENCE [LARGE SCALE GENOMIC DNA]</scope>
    <source>
        <strain evidence="1 2">IT104</strain>
    </source>
</reference>
<accession>A0A397HG09</accession>
<dbReference type="EMBL" id="PQFF01000320">
    <property type="protein sequence ID" value="RHZ60968.1"/>
    <property type="molecule type" value="Genomic_DNA"/>
</dbReference>
<name>A0A397HG09_9GLOM</name>
<dbReference type="Proteomes" id="UP000266861">
    <property type="component" value="Unassembled WGS sequence"/>
</dbReference>